<keyword evidence="1" id="KW-1133">Transmembrane helix</keyword>
<reference evidence="2" key="1">
    <citation type="submission" date="2022-01" db="EMBL/GenBank/DDBJ databases">
        <title>Novel species in genus Dyadobacter.</title>
        <authorList>
            <person name="Ma C."/>
        </authorList>
    </citation>
    <scope>NUCLEOTIDE SEQUENCE</scope>
    <source>
        <strain evidence="2">CY357</strain>
    </source>
</reference>
<feature type="transmembrane region" description="Helical" evidence="1">
    <location>
        <begin position="14"/>
        <end position="33"/>
    </location>
</feature>
<gene>
    <name evidence="2" type="ORF">L0661_22160</name>
</gene>
<evidence type="ECO:0000256" key="1">
    <source>
        <dbReference type="SAM" id="Phobius"/>
    </source>
</evidence>
<dbReference type="AlphaFoldDB" id="A0A9X1QFQ0"/>
<dbReference type="RefSeq" id="WP_235179316.1">
    <property type="nucleotide sequence ID" value="NZ_JAKFFV010000014.1"/>
</dbReference>
<name>A0A9X1QFQ0_9BACT</name>
<accession>A0A9X1QFQ0</accession>
<keyword evidence="1" id="KW-0472">Membrane</keyword>
<comment type="caution">
    <text evidence="2">The sequence shown here is derived from an EMBL/GenBank/DDBJ whole genome shotgun (WGS) entry which is preliminary data.</text>
</comment>
<protein>
    <submittedName>
        <fullName evidence="2">Uncharacterized protein</fullName>
    </submittedName>
</protein>
<evidence type="ECO:0000313" key="2">
    <source>
        <dbReference type="EMBL" id="MCF2501043.1"/>
    </source>
</evidence>
<evidence type="ECO:0000313" key="3">
    <source>
        <dbReference type="Proteomes" id="UP001139411"/>
    </source>
</evidence>
<sequence>MKESLESARNIHQVIIYICAVIAVFALSLKVDLNKYDKARLSLQEINFAIEDVNANRVQTIKNAAKMGGHNRFNLFVDNSSFQNIQLWEIQELLAQNWES</sequence>
<proteinExistence type="predicted"/>
<dbReference type="Proteomes" id="UP001139411">
    <property type="component" value="Unassembled WGS sequence"/>
</dbReference>
<dbReference type="EMBL" id="JAKFFV010000014">
    <property type="protein sequence ID" value="MCF2501043.1"/>
    <property type="molecule type" value="Genomic_DNA"/>
</dbReference>
<organism evidence="2 3">
    <name type="scientific">Dyadobacter chenhuakuii</name>
    <dbReference type="NCBI Taxonomy" id="2909339"/>
    <lineage>
        <taxon>Bacteria</taxon>
        <taxon>Pseudomonadati</taxon>
        <taxon>Bacteroidota</taxon>
        <taxon>Cytophagia</taxon>
        <taxon>Cytophagales</taxon>
        <taxon>Spirosomataceae</taxon>
        <taxon>Dyadobacter</taxon>
    </lineage>
</organism>
<keyword evidence="1" id="KW-0812">Transmembrane</keyword>